<reference evidence="6 7" key="1">
    <citation type="submission" date="2019-04" db="EMBL/GenBank/DDBJ databases">
        <title>Pedobacter sp. RP-3-22 sp. nov., isolated from Arctic soil.</title>
        <authorList>
            <person name="Dahal R.H."/>
            <person name="Kim D.-U."/>
        </authorList>
    </citation>
    <scope>NUCLEOTIDE SEQUENCE [LARGE SCALE GENOMIC DNA]</scope>
    <source>
        <strain evidence="6 7">RP-3-22</strain>
    </source>
</reference>
<sequence>MPHQQIILILASGFGVLLGLLLSIFLWSYRKGNILANQILCILILVLSFRIGKSVFMELGSGIDLRLIFIGLSTQLILGPLFYLYTKVLIVPNYKFTKLQLIHFLVFIPAFVFGFLVTKDLVKQLPTSFFIVLFVIYYGHYLLYLLLALKNIFAFKETQKTETLKWLKILVATLMVIWLIYVLNLFEDFVPYIIGPITYSVLVFTVTFIAFKNGYIEKIGTIKYKTTAVEQGEADLLYHQVLALIKDEKQFKNNSISLKSLSKDLKTSPQKLSMAINSNFNNNFNVFVNSYRIAAAKEMLHDQNYVNYTIAAIAYEVGFNSLSSFNEAFKKQTKQTPIGYKNQLQNGH</sequence>
<dbReference type="InterPro" id="IPR018062">
    <property type="entry name" value="HTH_AraC-typ_CS"/>
</dbReference>
<keyword evidence="3" id="KW-0804">Transcription</keyword>
<name>A0A4U1CXL1_9SPHI</name>
<dbReference type="SUPFAM" id="SSF46689">
    <property type="entry name" value="Homeodomain-like"/>
    <property type="match status" value="1"/>
</dbReference>
<dbReference type="InterPro" id="IPR009057">
    <property type="entry name" value="Homeodomain-like_sf"/>
</dbReference>
<dbReference type="Gene3D" id="1.10.10.60">
    <property type="entry name" value="Homeodomain-like"/>
    <property type="match status" value="1"/>
</dbReference>
<feature type="transmembrane region" description="Helical" evidence="4">
    <location>
        <begin position="96"/>
        <end position="117"/>
    </location>
</feature>
<dbReference type="PROSITE" id="PS01124">
    <property type="entry name" value="HTH_ARAC_FAMILY_2"/>
    <property type="match status" value="1"/>
</dbReference>
<feature type="transmembrane region" description="Helical" evidence="4">
    <location>
        <begin position="34"/>
        <end position="51"/>
    </location>
</feature>
<dbReference type="RefSeq" id="WP_136841178.1">
    <property type="nucleotide sequence ID" value="NZ_SWBR01000002.1"/>
</dbReference>
<protein>
    <submittedName>
        <fullName evidence="6">Helix-turn-helix transcriptional regulator</fullName>
    </submittedName>
</protein>
<evidence type="ECO:0000256" key="4">
    <source>
        <dbReference type="SAM" id="Phobius"/>
    </source>
</evidence>
<dbReference type="GO" id="GO:0043565">
    <property type="term" value="F:sequence-specific DNA binding"/>
    <property type="evidence" value="ECO:0007669"/>
    <property type="project" value="InterPro"/>
</dbReference>
<evidence type="ECO:0000259" key="5">
    <source>
        <dbReference type="PROSITE" id="PS01124"/>
    </source>
</evidence>
<feature type="domain" description="HTH araC/xylS-type" evidence="5">
    <location>
        <begin position="239"/>
        <end position="343"/>
    </location>
</feature>
<keyword evidence="2" id="KW-0238">DNA-binding</keyword>
<organism evidence="6 7">
    <name type="scientific">Pedobacter polaris</name>
    <dbReference type="NCBI Taxonomy" id="2571273"/>
    <lineage>
        <taxon>Bacteria</taxon>
        <taxon>Pseudomonadati</taxon>
        <taxon>Bacteroidota</taxon>
        <taxon>Sphingobacteriia</taxon>
        <taxon>Sphingobacteriales</taxon>
        <taxon>Sphingobacteriaceae</taxon>
        <taxon>Pedobacter</taxon>
    </lineage>
</organism>
<feature type="transmembrane region" description="Helical" evidence="4">
    <location>
        <begin position="63"/>
        <end position="84"/>
    </location>
</feature>
<gene>
    <name evidence="6" type="ORF">FA048_12020</name>
</gene>
<dbReference type="SMART" id="SM00342">
    <property type="entry name" value="HTH_ARAC"/>
    <property type="match status" value="1"/>
</dbReference>
<proteinExistence type="predicted"/>
<evidence type="ECO:0000256" key="1">
    <source>
        <dbReference type="ARBA" id="ARBA00023015"/>
    </source>
</evidence>
<keyword evidence="4" id="KW-1133">Transmembrane helix</keyword>
<dbReference type="EMBL" id="SWBR01000002">
    <property type="protein sequence ID" value="TKC10888.1"/>
    <property type="molecule type" value="Genomic_DNA"/>
</dbReference>
<dbReference type="OrthoDB" id="9779074at2"/>
<evidence type="ECO:0000313" key="7">
    <source>
        <dbReference type="Proteomes" id="UP000309488"/>
    </source>
</evidence>
<evidence type="ECO:0000313" key="6">
    <source>
        <dbReference type="EMBL" id="TKC10888.1"/>
    </source>
</evidence>
<dbReference type="GO" id="GO:0003700">
    <property type="term" value="F:DNA-binding transcription factor activity"/>
    <property type="evidence" value="ECO:0007669"/>
    <property type="project" value="InterPro"/>
</dbReference>
<dbReference type="Pfam" id="PF12833">
    <property type="entry name" value="HTH_18"/>
    <property type="match status" value="1"/>
</dbReference>
<evidence type="ECO:0000256" key="3">
    <source>
        <dbReference type="ARBA" id="ARBA00023163"/>
    </source>
</evidence>
<dbReference type="PROSITE" id="PS00041">
    <property type="entry name" value="HTH_ARAC_FAMILY_1"/>
    <property type="match status" value="1"/>
</dbReference>
<keyword evidence="7" id="KW-1185">Reference proteome</keyword>
<feature type="transmembrane region" description="Helical" evidence="4">
    <location>
        <begin position="189"/>
        <end position="211"/>
    </location>
</feature>
<dbReference type="AlphaFoldDB" id="A0A4U1CXL1"/>
<comment type="caution">
    <text evidence="6">The sequence shown here is derived from an EMBL/GenBank/DDBJ whole genome shotgun (WGS) entry which is preliminary data.</text>
</comment>
<accession>A0A4U1CXL1</accession>
<feature type="transmembrane region" description="Helical" evidence="4">
    <location>
        <begin position="6"/>
        <end position="27"/>
    </location>
</feature>
<feature type="transmembrane region" description="Helical" evidence="4">
    <location>
        <begin position="129"/>
        <end position="154"/>
    </location>
</feature>
<dbReference type="PANTHER" id="PTHR43280">
    <property type="entry name" value="ARAC-FAMILY TRANSCRIPTIONAL REGULATOR"/>
    <property type="match status" value="1"/>
</dbReference>
<dbReference type="PANTHER" id="PTHR43280:SF29">
    <property type="entry name" value="ARAC-FAMILY TRANSCRIPTIONAL REGULATOR"/>
    <property type="match status" value="1"/>
</dbReference>
<dbReference type="InterPro" id="IPR018060">
    <property type="entry name" value="HTH_AraC"/>
</dbReference>
<keyword evidence="4" id="KW-0472">Membrane</keyword>
<keyword evidence="1" id="KW-0805">Transcription regulation</keyword>
<keyword evidence="4" id="KW-0812">Transmembrane</keyword>
<evidence type="ECO:0000256" key="2">
    <source>
        <dbReference type="ARBA" id="ARBA00023125"/>
    </source>
</evidence>
<dbReference type="Proteomes" id="UP000309488">
    <property type="component" value="Unassembled WGS sequence"/>
</dbReference>
<feature type="transmembrane region" description="Helical" evidence="4">
    <location>
        <begin position="166"/>
        <end position="183"/>
    </location>
</feature>